<evidence type="ECO:0000313" key="1">
    <source>
        <dbReference type="EMBL" id="GBP05901.1"/>
    </source>
</evidence>
<protein>
    <submittedName>
        <fullName evidence="1">Uncharacterized protein</fullName>
    </submittedName>
</protein>
<proteinExistence type="predicted"/>
<dbReference type="AlphaFoldDB" id="A0A4C1SY14"/>
<dbReference type="EMBL" id="BGZK01000020">
    <property type="protein sequence ID" value="GBP05901.1"/>
    <property type="molecule type" value="Genomic_DNA"/>
</dbReference>
<name>A0A4C1SY14_EUMVA</name>
<keyword evidence="2" id="KW-1185">Reference proteome</keyword>
<dbReference type="Proteomes" id="UP000299102">
    <property type="component" value="Unassembled WGS sequence"/>
</dbReference>
<organism evidence="1 2">
    <name type="scientific">Eumeta variegata</name>
    <name type="common">Bagworm moth</name>
    <name type="synonym">Eumeta japonica</name>
    <dbReference type="NCBI Taxonomy" id="151549"/>
    <lineage>
        <taxon>Eukaryota</taxon>
        <taxon>Metazoa</taxon>
        <taxon>Ecdysozoa</taxon>
        <taxon>Arthropoda</taxon>
        <taxon>Hexapoda</taxon>
        <taxon>Insecta</taxon>
        <taxon>Pterygota</taxon>
        <taxon>Neoptera</taxon>
        <taxon>Endopterygota</taxon>
        <taxon>Lepidoptera</taxon>
        <taxon>Glossata</taxon>
        <taxon>Ditrysia</taxon>
        <taxon>Tineoidea</taxon>
        <taxon>Psychidae</taxon>
        <taxon>Oiketicinae</taxon>
        <taxon>Eumeta</taxon>
    </lineage>
</organism>
<evidence type="ECO:0000313" key="2">
    <source>
        <dbReference type="Proteomes" id="UP000299102"/>
    </source>
</evidence>
<sequence length="136" mass="15620">MELEGGHRNSVIKRRNPIEFGLVFNDAKEGSRGQPIESVITLKSSQRCRRGRRQLPRVAQLDQGALLNGIVRGQCAPAQLWGGRTRTLFIYTYNTRNAHEYYKMDDEKKKHVEITVYGAAFEMAIEKNLIYQITHV</sequence>
<comment type="caution">
    <text evidence="1">The sequence shown here is derived from an EMBL/GenBank/DDBJ whole genome shotgun (WGS) entry which is preliminary data.</text>
</comment>
<reference evidence="1 2" key="1">
    <citation type="journal article" date="2019" name="Commun. Biol.">
        <title>The bagworm genome reveals a unique fibroin gene that provides high tensile strength.</title>
        <authorList>
            <person name="Kono N."/>
            <person name="Nakamura H."/>
            <person name="Ohtoshi R."/>
            <person name="Tomita M."/>
            <person name="Numata K."/>
            <person name="Arakawa K."/>
        </authorList>
    </citation>
    <scope>NUCLEOTIDE SEQUENCE [LARGE SCALE GENOMIC DNA]</scope>
</reference>
<accession>A0A4C1SY14</accession>
<gene>
    <name evidence="1" type="ORF">EVAR_3188_1</name>
</gene>